<evidence type="ECO:0000313" key="10">
    <source>
        <dbReference type="EMBL" id="USD20833.1"/>
    </source>
</evidence>
<evidence type="ECO:0000313" key="11">
    <source>
        <dbReference type="Proteomes" id="UP001055658"/>
    </source>
</evidence>
<reference evidence="10" key="1">
    <citation type="submission" date="2022-02" db="EMBL/GenBank/DDBJ databases">
        <title>Coral-associated bacteria.</title>
        <authorList>
            <person name="Tang K."/>
            <person name="Wang X."/>
        </authorList>
    </citation>
    <scope>NUCLEOTIDE SEQUENCE</scope>
    <source>
        <strain evidence="10">SCSIO 43006</strain>
    </source>
</reference>
<dbReference type="RefSeq" id="WP_252083239.1">
    <property type="nucleotide sequence ID" value="NZ_CP092418.1"/>
</dbReference>
<dbReference type="Gene3D" id="3.30.420.40">
    <property type="match status" value="2"/>
</dbReference>
<protein>
    <recommendedName>
        <fullName evidence="2 7">Chaperone protein DnaK</fullName>
    </recommendedName>
    <alternativeName>
        <fullName evidence="7">HSP70</fullName>
    </alternativeName>
    <alternativeName>
        <fullName evidence="7">Heat shock 70 kDa protein</fullName>
    </alternativeName>
    <alternativeName>
        <fullName evidence="7">Heat shock protein 70</fullName>
    </alternativeName>
</protein>
<dbReference type="Gene3D" id="2.60.34.10">
    <property type="entry name" value="Substrate Binding Domain Of DNAk, Chain A, domain 1"/>
    <property type="match status" value="1"/>
</dbReference>
<feature type="region of interest" description="Disordered" evidence="9">
    <location>
        <begin position="606"/>
        <end position="650"/>
    </location>
</feature>
<dbReference type="Gene3D" id="3.90.640.10">
    <property type="entry name" value="Actin, Chain A, domain 4"/>
    <property type="match status" value="1"/>
</dbReference>
<feature type="compositionally biased region" description="Acidic residues" evidence="9">
    <location>
        <begin position="633"/>
        <end position="642"/>
    </location>
</feature>
<dbReference type="SUPFAM" id="SSF53067">
    <property type="entry name" value="Actin-like ATPase domain"/>
    <property type="match status" value="2"/>
</dbReference>
<dbReference type="InterPro" id="IPR029047">
    <property type="entry name" value="HSP70_peptide-bd_sf"/>
</dbReference>
<dbReference type="NCBIfam" id="TIGR02350">
    <property type="entry name" value="prok_dnaK"/>
    <property type="match status" value="1"/>
</dbReference>
<comment type="function">
    <text evidence="7">Acts as a chaperone.</text>
</comment>
<feature type="modified residue" description="Phosphothreonine; by autocatalysis" evidence="7">
    <location>
        <position position="199"/>
    </location>
</feature>
<feature type="compositionally biased region" description="Low complexity" evidence="9">
    <location>
        <begin position="606"/>
        <end position="631"/>
    </location>
</feature>
<evidence type="ECO:0000256" key="4">
    <source>
        <dbReference type="ARBA" id="ARBA00022741"/>
    </source>
</evidence>
<dbReference type="PROSITE" id="PS00297">
    <property type="entry name" value="HSP70_1"/>
    <property type="match status" value="1"/>
</dbReference>
<dbReference type="EMBL" id="CP092418">
    <property type="protein sequence ID" value="USD20833.1"/>
    <property type="molecule type" value="Genomic_DNA"/>
</dbReference>
<dbReference type="Proteomes" id="UP001055658">
    <property type="component" value="Chromosome"/>
</dbReference>
<dbReference type="PROSITE" id="PS01036">
    <property type="entry name" value="HSP70_3"/>
    <property type="match status" value="1"/>
</dbReference>
<dbReference type="SUPFAM" id="SSF100920">
    <property type="entry name" value="Heat shock protein 70kD (HSP70), peptide-binding domain"/>
    <property type="match status" value="1"/>
</dbReference>
<keyword evidence="7" id="KW-0143">Chaperone</keyword>
<dbReference type="InterPro" id="IPR029048">
    <property type="entry name" value="HSP70_C_sf"/>
</dbReference>
<gene>
    <name evidence="7 10" type="primary">dnaK</name>
    <name evidence="10" type="ORF">MJO52_17480</name>
</gene>
<evidence type="ECO:0000256" key="1">
    <source>
        <dbReference type="ARBA" id="ARBA00007381"/>
    </source>
</evidence>
<evidence type="ECO:0000256" key="9">
    <source>
        <dbReference type="SAM" id="MobiDB-lite"/>
    </source>
</evidence>
<accession>A0ABY4V988</accession>
<evidence type="ECO:0000256" key="5">
    <source>
        <dbReference type="ARBA" id="ARBA00022840"/>
    </source>
</evidence>
<dbReference type="NCBIfam" id="NF001413">
    <property type="entry name" value="PRK00290.1"/>
    <property type="match status" value="1"/>
</dbReference>
<keyword evidence="11" id="KW-1185">Reference proteome</keyword>
<proteinExistence type="evidence at transcript level"/>
<evidence type="ECO:0000256" key="3">
    <source>
        <dbReference type="ARBA" id="ARBA00022553"/>
    </source>
</evidence>
<evidence type="ECO:0000256" key="2">
    <source>
        <dbReference type="ARBA" id="ARBA00014415"/>
    </source>
</evidence>
<dbReference type="PANTHER" id="PTHR19375">
    <property type="entry name" value="HEAT SHOCK PROTEIN 70KDA"/>
    <property type="match status" value="1"/>
</dbReference>
<keyword evidence="4 7" id="KW-0547">Nucleotide-binding</keyword>
<sequence length="650" mass="69392">MGKIIGIDLGTTNSCVAVLDGDKARVIENAEGDRTTPSIVAFTDDNEILVGQSAKRQAVTNPQNTLFAVKRLIGRKFKDDVVQKDIKMVPYTITEADNGDAWVEVKGDKKAPPQISAEVLKKMKKTAEDFLGEKVDAAVITVPAYFNDSQRQATKDAGRIAGLDVKRIINEPTAAALAYGLDKQGGDRTVAVYDLGGGTFDISIIEIADVDGEKQFEVLSTNGDTFLGGEDFDLRLIEYLADEFKKDQGIDLKGDPLAMQRLKEAAEKAKIELSSSQQTEVNLPYITADATGPKHLVVKLTRAKLESLVEDLVTRSLEPVKIALQDADLSASGVDEVILVGGQTRMPLVQQKVTEFFGKEPRKDVNPDEAVAMGAAIQGAVLSGDVKDVLLLDVTPLTLGIETMGGVATPLIDKNTTIPTKKSQVFSTAEDNQTAVTIHVVQGERKQASQNKSLGRFDLADIPPSPRGVPQIEVTFDIDANGILHVHAKDKATGKEQSIVIKASSGLSEDEIDKMVQDAEANAEADKQFEELVQTRNTLDGLISATKKTLEEAGDKATAEEKSAIEAAIKEAEEAVKGNDKAAMEAATTKLTEASGPVAQKMYAEQAQAAGAEGAAGAGAQQGEQQQSSAGDDAVDAEFEEVKDDKKEGK</sequence>
<name>A0ABY4V988_9GAMM</name>
<dbReference type="SUPFAM" id="SSF100934">
    <property type="entry name" value="Heat shock protein 70kD (HSP70), C-terminal subdomain"/>
    <property type="match status" value="1"/>
</dbReference>
<evidence type="ECO:0000256" key="7">
    <source>
        <dbReference type="HAMAP-Rule" id="MF_00332"/>
    </source>
</evidence>
<dbReference type="InterPro" id="IPR012725">
    <property type="entry name" value="Chaperone_DnaK"/>
</dbReference>
<dbReference type="InterPro" id="IPR043129">
    <property type="entry name" value="ATPase_NBD"/>
</dbReference>
<dbReference type="InterPro" id="IPR013126">
    <property type="entry name" value="Hsp_70_fam"/>
</dbReference>
<dbReference type="HAMAP" id="MF_00332">
    <property type="entry name" value="DnaK"/>
    <property type="match status" value="1"/>
</dbReference>
<keyword evidence="6 7" id="KW-0346">Stress response</keyword>
<organism evidence="10 11">
    <name type="scientific">Microbulbifer variabilis</name>
    <dbReference type="NCBI Taxonomy" id="266805"/>
    <lineage>
        <taxon>Bacteria</taxon>
        <taxon>Pseudomonadati</taxon>
        <taxon>Pseudomonadota</taxon>
        <taxon>Gammaproteobacteria</taxon>
        <taxon>Cellvibrionales</taxon>
        <taxon>Microbulbiferaceae</taxon>
        <taxon>Microbulbifer</taxon>
    </lineage>
</organism>
<dbReference type="PRINTS" id="PR00301">
    <property type="entry name" value="HEATSHOCK70"/>
</dbReference>
<evidence type="ECO:0000256" key="8">
    <source>
        <dbReference type="RuleBase" id="RU003322"/>
    </source>
</evidence>
<dbReference type="Pfam" id="PF00012">
    <property type="entry name" value="HSP70"/>
    <property type="match status" value="1"/>
</dbReference>
<keyword evidence="5 7" id="KW-0067">ATP-binding</keyword>
<dbReference type="PROSITE" id="PS00329">
    <property type="entry name" value="HSP70_2"/>
    <property type="match status" value="1"/>
</dbReference>
<comment type="similarity">
    <text evidence="1 7 8">Belongs to the heat shock protein 70 family.</text>
</comment>
<dbReference type="NCBIfam" id="NF003520">
    <property type="entry name" value="PRK05183.1"/>
    <property type="match status" value="1"/>
</dbReference>
<dbReference type="Gene3D" id="1.20.1270.10">
    <property type="match status" value="1"/>
</dbReference>
<dbReference type="InterPro" id="IPR018181">
    <property type="entry name" value="Heat_shock_70_CS"/>
</dbReference>
<dbReference type="CDD" id="cd10234">
    <property type="entry name" value="ASKHA_NBD_HSP70_DnaK-like"/>
    <property type="match status" value="1"/>
</dbReference>
<keyword evidence="3 7" id="KW-0597">Phosphoprotein</keyword>
<comment type="induction">
    <text evidence="7">By stress conditions e.g. heat shock.</text>
</comment>
<evidence type="ECO:0000256" key="6">
    <source>
        <dbReference type="ARBA" id="ARBA00023016"/>
    </source>
</evidence>